<feature type="region of interest" description="Disordered" evidence="3">
    <location>
        <begin position="155"/>
        <end position="220"/>
    </location>
</feature>
<feature type="compositionally biased region" description="Low complexity" evidence="3">
    <location>
        <begin position="275"/>
        <end position="298"/>
    </location>
</feature>
<feature type="domain" description="RRM" evidence="4">
    <location>
        <begin position="442"/>
        <end position="520"/>
    </location>
</feature>
<evidence type="ECO:0000256" key="3">
    <source>
        <dbReference type="SAM" id="MobiDB-lite"/>
    </source>
</evidence>
<feature type="compositionally biased region" description="Basic residues" evidence="3">
    <location>
        <begin position="347"/>
        <end position="360"/>
    </location>
</feature>
<feature type="region of interest" description="Disordered" evidence="3">
    <location>
        <begin position="1"/>
        <end position="22"/>
    </location>
</feature>
<organism evidence="5 6">
    <name type="scientific">Nyssa sinensis</name>
    <dbReference type="NCBI Taxonomy" id="561372"/>
    <lineage>
        <taxon>Eukaryota</taxon>
        <taxon>Viridiplantae</taxon>
        <taxon>Streptophyta</taxon>
        <taxon>Embryophyta</taxon>
        <taxon>Tracheophyta</taxon>
        <taxon>Spermatophyta</taxon>
        <taxon>Magnoliopsida</taxon>
        <taxon>eudicotyledons</taxon>
        <taxon>Gunneridae</taxon>
        <taxon>Pentapetalae</taxon>
        <taxon>asterids</taxon>
        <taxon>Cornales</taxon>
        <taxon>Nyssaceae</taxon>
        <taxon>Nyssa</taxon>
    </lineage>
</organism>
<feature type="region of interest" description="Disordered" evidence="3">
    <location>
        <begin position="232"/>
        <end position="441"/>
    </location>
</feature>
<reference evidence="5 6" key="1">
    <citation type="submission" date="2019-09" db="EMBL/GenBank/DDBJ databases">
        <title>A chromosome-level genome assembly of the Chinese tupelo Nyssa sinensis.</title>
        <authorList>
            <person name="Yang X."/>
            <person name="Kang M."/>
            <person name="Yang Y."/>
            <person name="Xiong H."/>
            <person name="Wang M."/>
            <person name="Zhang Z."/>
            <person name="Wang Z."/>
            <person name="Wu H."/>
            <person name="Ma T."/>
            <person name="Liu J."/>
            <person name="Xi Z."/>
        </authorList>
    </citation>
    <scope>NUCLEOTIDE SEQUENCE [LARGE SCALE GENOMIC DNA]</scope>
    <source>
        <strain evidence="5">J267</strain>
        <tissue evidence="5">Leaf</tissue>
    </source>
</reference>
<dbReference type="OrthoDB" id="439808at2759"/>
<protein>
    <recommendedName>
        <fullName evidence="4">RRM domain-containing protein</fullName>
    </recommendedName>
</protein>
<evidence type="ECO:0000259" key="4">
    <source>
        <dbReference type="PROSITE" id="PS50102"/>
    </source>
</evidence>
<keyword evidence="1 2" id="KW-0694">RNA-binding</keyword>
<feature type="compositionally biased region" description="Basic and acidic residues" evidence="3">
    <location>
        <begin position="166"/>
        <end position="176"/>
    </location>
</feature>
<dbReference type="InterPro" id="IPR012677">
    <property type="entry name" value="Nucleotide-bd_a/b_plait_sf"/>
</dbReference>
<feature type="compositionally biased region" description="Polar residues" evidence="3">
    <location>
        <begin position="253"/>
        <end position="273"/>
    </location>
</feature>
<dbReference type="Pfam" id="PF00076">
    <property type="entry name" value="RRM_1"/>
    <property type="match status" value="1"/>
</dbReference>
<accession>A0A5J5A2W9</accession>
<gene>
    <name evidence="5" type="ORF">F0562_010100</name>
</gene>
<dbReference type="GO" id="GO:0003723">
    <property type="term" value="F:RNA binding"/>
    <property type="evidence" value="ECO:0007669"/>
    <property type="project" value="UniProtKB-UniRule"/>
</dbReference>
<dbReference type="SMART" id="SM00360">
    <property type="entry name" value="RRM"/>
    <property type="match status" value="1"/>
</dbReference>
<dbReference type="FunFam" id="3.30.70.330:FF:000535">
    <property type="entry name" value="Serine/arginine-rich splicing factor SR45a"/>
    <property type="match status" value="1"/>
</dbReference>
<dbReference type="SUPFAM" id="SSF54928">
    <property type="entry name" value="RNA-binding domain, RBD"/>
    <property type="match status" value="1"/>
</dbReference>
<name>A0A5J5A2W9_9ASTE</name>
<dbReference type="PANTHER" id="PTHR48027">
    <property type="entry name" value="HETEROGENEOUS NUCLEAR RIBONUCLEOPROTEIN 87F-RELATED"/>
    <property type="match status" value="1"/>
</dbReference>
<feature type="compositionally biased region" description="Basic residues" evidence="3">
    <location>
        <begin position="395"/>
        <end position="426"/>
    </location>
</feature>
<evidence type="ECO:0000313" key="5">
    <source>
        <dbReference type="EMBL" id="KAA8523677.1"/>
    </source>
</evidence>
<keyword evidence="6" id="KW-1185">Reference proteome</keyword>
<evidence type="ECO:0000256" key="2">
    <source>
        <dbReference type="PROSITE-ProRule" id="PRU00176"/>
    </source>
</evidence>
<dbReference type="InterPro" id="IPR000504">
    <property type="entry name" value="RRM_dom"/>
</dbReference>
<dbReference type="AlphaFoldDB" id="A0A5J5A2W9"/>
<proteinExistence type="predicted"/>
<dbReference type="InterPro" id="IPR052462">
    <property type="entry name" value="SLIRP/GR-RBP-like"/>
</dbReference>
<feature type="compositionally biased region" description="Basic and acidic residues" evidence="3">
    <location>
        <begin position="233"/>
        <end position="252"/>
    </location>
</feature>
<dbReference type="Proteomes" id="UP000325577">
    <property type="component" value="Linkage Group LG4"/>
</dbReference>
<sequence>MDVGYSEKGLQDLSDLQMEDGSTSVEELDLNFVVNKEENAKDNVNEDLARSNNLNEQGSSPLADFRYNEISGTCSPIQTEFDHNDVTSATESVYDQERLQSPSKDNHYQAEREEFFGSYLYKSSSQVKEETLHHVIETEVPAHSGEFFSVEDASQGEAIGDGRTSPAHDELEKETFSETSQYELTSPEPAYKQVEEEVSNLPTEQLHSSPRLHFSDNETKSKNIYYSTNFPTESRKLDMPHSDWHSPERTLEQSKSTATVLQMSVSRETSPCKHQSPSSQKPVPSQQGLQDLSYSSRSQGKKRSSSPKKSDLGKNVCSGRQDSASPRGSLRGSQHMDGSSKHVSSSLRKHYSPLNHRRRDRSVSRSPIRQRDSSSGYNRDYRNRSRSRSPYTRDHYRRSPRRRYSPRRRSPPSTYHSHRRSPKRRPWSPPPNRSTGIGKPGRNLFVAGFSFLTTERDLERKFARFGRVRDVRIVRDKRSGDSRGFGFLTLERDEEADAAIRALDKTEWNGRIVLVEKSKSH</sequence>
<dbReference type="Gene3D" id="3.30.70.330">
    <property type="match status" value="1"/>
</dbReference>
<evidence type="ECO:0000256" key="1">
    <source>
        <dbReference type="ARBA" id="ARBA00022884"/>
    </source>
</evidence>
<evidence type="ECO:0000313" key="6">
    <source>
        <dbReference type="Proteomes" id="UP000325577"/>
    </source>
</evidence>
<dbReference type="EMBL" id="CM018047">
    <property type="protein sequence ID" value="KAA8523677.1"/>
    <property type="molecule type" value="Genomic_DNA"/>
</dbReference>
<dbReference type="PROSITE" id="PS50102">
    <property type="entry name" value="RRM"/>
    <property type="match status" value="1"/>
</dbReference>
<dbReference type="InterPro" id="IPR035979">
    <property type="entry name" value="RBD_domain_sf"/>
</dbReference>